<proteinExistence type="predicted"/>
<dbReference type="EMBL" id="KV919037">
    <property type="protein sequence ID" value="OSX72816.1"/>
    <property type="molecule type" value="Genomic_DNA"/>
</dbReference>
<dbReference type="InterPro" id="IPR041492">
    <property type="entry name" value="HAD_2"/>
</dbReference>
<dbReference type="SFLD" id="SFLDG01129">
    <property type="entry name" value="C1.5:_HAD__Beta-PGM__Phosphata"/>
    <property type="match status" value="1"/>
</dbReference>
<dbReference type="PROSITE" id="PS01228">
    <property type="entry name" value="COF_1"/>
    <property type="match status" value="1"/>
</dbReference>
<keyword evidence="2" id="KW-0479">Metal-binding</keyword>
<dbReference type="OrthoDB" id="40579at2759"/>
<evidence type="ECO:0000313" key="5">
    <source>
        <dbReference type="EMBL" id="OSX72816.1"/>
    </source>
</evidence>
<dbReference type="InterPro" id="IPR051600">
    <property type="entry name" value="Beta-PGM-like"/>
</dbReference>
<dbReference type="InterPro" id="IPR036412">
    <property type="entry name" value="HAD-like_sf"/>
</dbReference>
<dbReference type="NCBIfam" id="TIGR01509">
    <property type="entry name" value="HAD-SF-IA-v3"/>
    <property type="match status" value="1"/>
</dbReference>
<keyword evidence="6" id="KW-1185">Reference proteome</keyword>
<dbReference type="PANTHER" id="PTHR46193:SF18">
    <property type="entry name" value="HEXITOL PHOSPHATASE B"/>
    <property type="match status" value="1"/>
</dbReference>
<dbReference type="SUPFAM" id="SSF56784">
    <property type="entry name" value="HAD-like"/>
    <property type="match status" value="1"/>
</dbReference>
<reference evidence="5 6" key="1">
    <citation type="submission" date="2017-03" db="EMBL/GenBank/DDBJ databases">
        <title>WGS assembly of Porphyra umbilicalis.</title>
        <authorList>
            <person name="Brawley S.H."/>
            <person name="Blouin N.A."/>
            <person name="Ficko-Blean E."/>
            <person name="Wheeler G.L."/>
            <person name="Lohr M."/>
            <person name="Goodson H.V."/>
            <person name="Jenkins J.W."/>
            <person name="Blaby-Haas C.E."/>
            <person name="Helliwell K.E."/>
            <person name="Chan C."/>
            <person name="Marriage T."/>
            <person name="Bhattacharya D."/>
            <person name="Klein A.S."/>
            <person name="Badis Y."/>
            <person name="Brodie J."/>
            <person name="Cao Y."/>
            <person name="Collen J."/>
            <person name="Dittami S.M."/>
            <person name="Gachon C.M."/>
            <person name="Green B.R."/>
            <person name="Karpowicz S."/>
            <person name="Kim J.W."/>
            <person name="Kudahl U."/>
            <person name="Lin S."/>
            <person name="Michel G."/>
            <person name="Mittag M."/>
            <person name="Olson B.J."/>
            <person name="Pangilinan J."/>
            <person name="Peng Y."/>
            <person name="Qiu H."/>
            <person name="Shu S."/>
            <person name="Singer J.T."/>
            <person name="Smith A.G."/>
            <person name="Sprecher B.N."/>
            <person name="Wagner V."/>
            <person name="Wang W."/>
            <person name="Wang Z.-Y."/>
            <person name="Yan J."/>
            <person name="Yarish C."/>
            <person name="Zoeuner-Riek S."/>
            <person name="Zhuang Y."/>
            <person name="Zou Y."/>
            <person name="Lindquist E.A."/>
            <person name="Grimwood J."/>
            <person name="Barry K."/>
            <person name="Rokhsar D.S."/>
            <person name="Schmutz J."/>
            <person name="Stiller J.W."/>
            <person name="Grossman A.R."/>
            <person name="Prochnik S.E."/>
        </authorList>
    </citation>
    <scope>NUCLEOTIDE SEQUENCE [LARGE SCALE GENOMIC DNA]</scope>
    <source>
        <strain evidence="5">4086291</strain>
    </source>
</reference>
<dbReference type="Gene3D" id="3.40.50.1000">
    <property type="entry name" value="HAD superfamily/HAD-like"/>
    <property type="match status" value="1"/>
</dbReference>
<evidence type="ECO:0000313" key="6">
    <source>
        <dbReference type="Proteomes" id="UP000218209"/>
    </source>
</evidence>
<dbReference type="GO" id="GO:0046872">
    <property type="term" value="F:metal ion binding"/>
    <property type="evidence" value="ECO:0007669"/>
    <property type="project" value="UniProtKB-KW"/>
</dbReference>
<dbReference type="PANTHER" id="PTHR46193">
    <property type="entry name" value="6-PHOSPHOGLUCONATE PHOSPHATASE"/>
    <property type="match status" value="1"/>
</dbReference>
<evidence type="ECO:0000256" key="1">
    <source>
        <dbReference type="ARBA" id="ARBA00001946"/>
    </source>
</evidence>
<name>A0A1X6NWD3_PORUM</name>
<accession>A0A1X6NWD3</accession>
<dbReference type="Pfam" id="PF13419">
    <property type="entry name" value="HAD_2"/>
    <property type="match status" value="1"/>
</dbReference>
<dbReference type="InterPro" id="IPR023214">
    <property type="entry name" value="HAD_sf"/>
</dbReference>
<gene>
    <name evidence="5" type="ORF">BU14_0403s0019</name>
</gene>
<dbReference type="Gene3D" id="1.10.150.240">
    <property type="entry name" value="Putative phosphatase, domain 2"/>
    <property type="match status" value="1"/>
</dbReference>
<comment type="cofactor">
    <cofactor evidence="1">
        <name>Mg(2+)</name>
        <dbReference type="ChEBI" id="CHEBI:18420"/>
    </cofactor>
</comment>
<keyword evidence="4" id="KW-0119">Carbohydrate metabolism</keyword>
<dbReference type="Proteomes" id="UP000218209">
    <property type="component" value="Unassembled WGS sequence"/>
</dbReference>
<dbReference type="GO" id="GO:0003824">
    <property type="term" value="F:catalytic activity"/>
    <property type="evidence" value="ECO:0007669"/>
    <property type="project" value="UniProtKB-ARBA"/>
</dbReference>
<evidence type="ECO:0000256" key="2">
    <source>
        <dbReference type="ARBA" id="ARBA00022723"/>
    </source>
</evidence>
<dbReference type="InterPro" id="IPR023198">
    <property type="entry name" value="PGP-like_dom2"/>
</dbReference>
<sequence>MTHPPTAARRGRHAPLAPPACCGWVPGSLRRRDAMAGSPPISTQGGTLSAVLFDMDGTLVAGDDHHFEAYADTLLEMEPQFNGGKRITREFYNTRMSGRQNPVLLKEIMPDVSPERGVVIADTKERAYMRRTAGAIEALAGAAALLDVLAAAGVRLGVVTNAPREIMEHTLGEAALRDRFPVVIVGDECARAKPFPDPYVDGCRALDVQPREAIAFEDSPSGITSAVAAGLLTIGVGTGHPPATLLAAGAAFVIHDYYDERLATVLGLWLGEGARSAVLGAGAQ</sequence>
<dbReference type="SFLD" id="SFLDS00003">
    <property type="entry name" value="Haloacid_Dehalogenase"/>
    <property type="match status" value="1"/>
</dbReference>
<organism evidence="5 6">
    <name type="scientific">Porphyra umbilicalis</name>
    <name type="common">Purple laver</name>
    <name type="synonym">Red alga</name>
    <dbReference type="NCBI Taxonomy" id="2786"/>
    <lineage>
        <taxon>Eukaryota</taxon>
        <taxon>Rhodophyta</taxon>
        <taxon>Bangiophyceae</taxon>
        <taxon>Bangiales</taxon>
        <taxon>Bangiaceae</taxon>
        <taxon>Porphyra</taxon>
    </lineage>
</organism>
<keyword evidence="3" id="KW-0460">Magnesium</keyword>
<evidence type="ECO:0008006" key="7">
    <source>
        <dbReference type="Google" id="ProtNLM"/>
    </source>
</evidence>
<dbReference type="InterPro" id="IPR006439">
    <property type="entry name" value="HAD-SF_hydro_IA"/>
</dbReference>
<dbReference type="AlphaFoldDB" id="A0A1X6NWD3"/>
<protein>
    <recommendedName>
        <fullName evidence="7">HAD family phosphatase</fullName>
    </recommendedName>
</protein>
<evidence type="ECO:0000256" key="4">
    <source>
        <dbReference type="ARBA" id="ARBA00023277"/>
    </source>
</evidence>
<evidence type="ECO:0000256" key="3">
    <source>
        <dbReference type="ARBA" id="ARBA00022842"/>
    </source>
</evidence>
<dbReference type="PRINTS" id="PR00413">
    <property type="entry name" value="HADHALOGNASE"/>
</dbReference>